<dbReference type="AlphaFoldDB" id="A0AAU7Q6H7"/>
<evidence type="ECO:0000256" key="1">
    <source>
        <dbReference type="SAM" id="Phobius"/>
    </source>
</evidence>
<proteinExistence type="predicted"/>
<name>A0AAU7Q6H7_9GAMM</name>
<dbReference type="Gene3D" id="1.20.1250.20">
    <property type="entry name" value="MFS general substrate transporter like domains"/>
    <property type="match status" value="1"/>
</dbReference>
<accession>A0AAU7Q6H7</accession>
<feature type="transmembrane region" description="Helical" evidence="1">
    <location>
        <begin position="24"/>
        <end position="45"/>
    </location>
</feature>
<reference evidence="2" key="1">
    <citation type="submission" date="2024-06" db="EMBL/GenBank/DDBJ databases">
        <authorList>
            <person name="Coelho C."/>
            <person name="Bento M."/>
            <person name="Garcia E."/>
            <person name="Camelo A."/>
            <person name="Brandao I."/>
            <person name="Espirito Santo C."/>
            <person name="Trovao J."/>
            <person name="Verissimo A."/>
            <person name="Costa J."/>
            <person name="Tiago I."/>
        </authorList>
    </citation>
    <scope>NUCLEOTIDE SEQUENCE</scope>
    <source>
        <strain evidence="2">KWT182</strain>
    </source>
</reference>
<organism evidence="2">
    <name type="scientific">Acerihabitans sp. KWT182</name>
    <dbReference type="NCBI Taxonomy" id="3157919"/>
    <lineage>
        <taxon>Bacteria</taxon>
        <taxon>Pseudomonadati</taxon>
        <taxon>Pseudomonadota</taxon>
        <taxon>Gammaproteobacteria</taxon>
        <taxon>Enterobacterales</taxon>
        <taxon>Pectobacteriaceae</taxon>
        <taxon>Acerihabitans</taxon>
    </lineage>
</organism>
<evidence type="ECO:0008006" key="3">
    <source>
        <dbReference type="Google" id="ProtNLM"/>
    </source>
</evidence>
<sequence>MYSLFASIVGYYYGEVASGSNYGMLYATAKGLGGIYGGVLASFLITTYGHPFTIIVSSVMALLSGFILLPLWKHPPHLERGEPSHGNNPLKTLIHINT</sequence>
<keyword evidence="1" id="KW-0472">Membrane</keyword>
<dbReference type="InterPro" id="IPR036259">
    <property type="entry name" value="MFS_trans_sf"/>
</dbReference>
<protein>
    <recommendedName>
        <fullName evidence="3">Major facilitator superfamily (MFS) profile domain-containing protein</fullName>
    </recommendedName>
</protein>
<feature type="transmembrane region" description="Helical" evidence="1">
    <location>
        <begin position="52"/>
        <end position="72"/>
    </location>
</feature>
<keyword evidence="1" id="KW-1133">Transmembrane helix</keyword>
<gene>
    <name evidence="2" type="ORF">ABK905_18905</name>
</gene>
<keyword evidence="1" id="KW-0812">Transmembrane</keyword>
<dbReference type="EMBL" id="CP157947">
    <property type="protein sequence ID" value="XBS68678.1"/>
    <property type="molecule type" value="Genomic_DNA"/>
</dbReference>
<dbReference type="SUPFAM" id="SSF103473">
    <property type="entry name" value="MFS general substrate transporter"/>
    <property type="match status" value="1"/>
</dbReference>
<evidence type="ECO:0000313" key="2">
    <source>
        <dbReference type="EMBL" id="XBS68678.1"/>
    </source>
</evidence>